<dbReference type="VEuPathDB" id="MicrosporidiaDB:ECU07_1520"/>
<accession>M1K9M2</accession>
<reference evidence="2" key="1">
    <citation type="journal article" date="2013" name="Eukaryot. Cell">
        <title>Extremely Reduced Levels of Heterozygosity in the Vertebrate Pathogen Encephalitozoon cuniculi.</title>
        <authorList>
            <person name="Selman M."/>
            <person name="Sak B."/>
            <person name="Kvac M."/>
            <person name="Farinelli L."/>
            <person name="Weiss L.M."/>
            <person name="Corradi N."/>
        </authorList>
    </citation>
    <scope>NUCLEOTIDE SEQUENCE</scope>
</reference>
<dbReference type="EMBL" id="KC513610">
    <property type="protein sequence ID" value="AGE95855.1"/>
    <property type="molecule type" value="Genomic_DNA"/>
</dbReference>
<sequence length="220" mass="25292">MIKNHTSITLFSLLLIMIDAKRLFPSANNKVLILIWEKTPATIKSIKGYNWGIPRKSTSPLLKNALHTRLNPRFSFRIASRTIHKMTDPEKLKKTEYTAIFDFLGFWREKISRSKNPRCKRMSPMLVIAKSSVKTFLRKEMPIETAKIQIIGTTHILAVIAIKRHKMQNSSSLKKILFRRLTAAERNPLCPRLVPKSLPCTFGSTASMHSPTIIDKHRFL</sequence>
<name>M1K9M2_ENCCN</name>
<feature type="chain" id="PRO_5004015641" evidence="1">
    <location>
        <begin position="21"/>
        <end position="220"/>
    </location>
</feature>
<feature type="signal peptide" evidence="1">
    <location>
        <begin position="1"/>
        <end position="20"/>
    </location>
</feature>
<dbReference type="AlphaFoldDB" id="M1K9M2"/>
<keyword evidence="1" id="KW-0732">Signal</keyword>
<evidence type="ECO:0000256" key="1">
    <source>
        <dbReference type="SAM" id="SignalP"/>
    </source>
</evidence>
<protein>
    <submittedName>
        <fullName evidence="2">Ser/thr protein phosphatase pp2c</fullName>
    </submittedName>
</protein>
<proteinExistence type="predicted"/>
<organism evidence="2">
    <name type="scientific">Encephalitozoon cuniculi</name>
    <name type="common">Microsporidian parasite</name>
    <dbReference type="NCBI Taxonomy" id="6035"/>
    <lineage>
        <taxon>Eukaryota</taxon>
        <taxon>Fungi</taxon>
        <taxon>Fungi incertae sedis</taxon>
        <taxon>Microsporidia</taxon>
        <taxon>Unikaryonidae</taxon>
        <taxon>Encephalitozoon</taxon>
    </lineage>
</organism>
<gene>
    <name evidence="2" type="ORF">ECU07_1520</name>
</gene>
<evidence type="ECO:0000313" key="2">
    <source>
        <dbReference type="EMBL" id="AGE95855.1"/>
    </source>
</evidence>